<dbReference type="PANTHER" id="PTHR30346">
    <property type="entry name" value="TRANSCRIPTIONAL DUAL REGULATOR HCAR-RELATED"/>
    <property type="match status" value="1"/>
</dbReference>
<dbReference type="Pfam" id="PF03466">
    <property type="entry name" value="LysR_substrate"/>
    <property type="match status" value="1"/>
</dbReference>
<organism evidence="7 8">
    <name type="scientific">Frondihabitans cladoniiphilus</name>
    <dbReference type="NCBI Taxonomy" id="715785"/>
    <lineage>
        <taxon>Bacteria</taxon>
        <taxon>Bacillati</taxon>
        <taxon>Actinomycetota</taxon>
        <taxon>Actinomycetes</taxon>
        <taxon>Micrococcales</taxon>
        <taxon>Microbacteriaceae</taxon>
        <taxon>Frondihabitans</taxon>
    </lineage>
</organism>
<accession>A0ABP8VU77</accession>
<comment type="similarity">
    <text evidence="1">Belongs to the LysR transcriptional regulatory family.</text>
</comment>
<evidence type="ECO:0000313" key="7">
    <source>
        <dbReference type="EMBL" id="GAA4672923.1"/>
    </source>
</evidence>
<evidence type="ECO:0000256" key="4">
    <source>
        <dbReference type="ARBA" id="ARBA00023163"/>
    </source>
</evidence>
<dbReference type="EMBL" id="BAABLM010000003">
    <property type="protein sequence ID" value="GAA4672923.1"/>
    <property type="molecule type" value="Genomic_DNA"/>
</dbReference>
<dbReference type="CDD" id="cd08414">
    <property type="entry name" value="PBP2_LTTR_aromatics_like"/>
    <property type="match status" value="1"/>
</dbReference>
<keyword evidence="8" id="KW-1185">Reference proteome</keyword>
<comment type="caution">
    <text evidence="7">The sequence shown here is derived from an EMBL/GenBank/DDBJ whole genome shotgun (WGS) entry which is preliminary data.</text>
</comment>
<dbReference type="RefSeq" id="WP_345375344.1">
    <property type="nucleotide sequence ID" value="NZ_BAABLM010000003.1"/>
</dbReference>
<evidence type="ECO:0000256" key="2">
    <source>
        <dbReference type="ARBA" id="ARBA00023015"/>
    </source>
</evidence>
<dbReference type="Proteomes" id="UP001501295">
    <property type="component" value="Unassembled WGS sequence"/>
</dbReference>
<evidence type="ECO:0000256" key="3">
    <source>
        <dbReference type="ARBA" id="ARBA00023125"/>
    </source>
</evidence>
<feature type="compositionally biased region" description="Basic residues" evidence="5">
    <location>
        <begin position="218"/>
        <end position="232"/>
    </location>
</feature>
<reference evidence="8" key="1">
    <citation type="journal article" date="2019" name="Int. J. Syst. Evol. Microbiol.">
        <title>The Global Catalogue of Microorganisms (GCM) 10K type strain sequencing project: providing services to taxonomists for standard genome sequencing and annotation.</title>
        <authorList>
            <consortium name="The Broad Institute Genomics Platform"/>
            <consortium name="The Broad Institute Genome Sequencing Center for Infectious Disease"/>
            <person name="Wu L."/>
            <person name="Ma J."/>
        </authorList>
    </citation>
    <scope>NUCLEOTIDE SEQUENCE [LARGE SCALE GENOMIC DNA]</scope>
    <source>
        <strain evidence="8">JCM 18956</strain>
    </source>
</reference>
<evidence type="ECO:0000256" key="1">
    <source>
        <dbReference type="ARBA" id="ARBA00009437"/>
    </source>
</evidence>
<gene>
    <name evidence="7" type="ORF">GCM10025780_16390</name>
</gene>
<feature type="region of interest" description="Disordered" evidence="5">
    <location>
        <begin position="193"/>
        <end position="249"/>
    </location>
</feature>
<keyword evidence="2" id="KW-0805">Transcription regulation</keyword>
<evidence type="ECO:0000259" key="6">
    <source>
        <dbReference type="Pfam" id="PF03466"/>
    </source>
</evidence>
<keyword evidence="3" id="KW-0238">DNA-binding</keyword>
<name>A0ABP8VU77_9MICO</name>
<evidence type="ECO:0000256" key="5">
    <source>
        <dbReference type="SAM" id="MobiDB-lite"/>
    </source>
</evidence>
<sequence length="249" mass="26701">MTSLPSDPVHPAPFRVGFVPGVTLTKWSRVWEERHPALPLEIFHVDAADPLAAFREGRADVVFARLPVDPEGLTDERGPVDLSTIPLYDEVAVVVVSREHPLADEAEVALADLADEVRHDLDPAMDLPTAVEVVESGSGVAVMTQSLARLYTRKGVRAVPVTDLPATTIALVWPEDATTDEVSDFIGVVRGRTANSTRGRTASNEAEEPAARDPRPPRPAKKPLPRGPRRARGGGGSSRGGPSRGGKKR</sequence>
<feature type="compositionally biased region" description="Polar residues" evidence="5">
    <location>
        <begin position="193"/>
        <end position="204"/>
    </location>
</feature>
<feature type="compositionally biased region" description="Gly residues" evidence="5">
    <location>
        <begin position="233"/>
        <end position="249"/>
    </location>
</feature>
<proteinExistence type="inferred from homology"/>
<dbReference type="PANTHER" id="PTHR30346:SF0">
    <property type="entry name" value="HCA OPERON TRANSCRIPTIONAL ACTIVATOR HCAR"/>
    <property type="match status" value="1"/>
</dbReference>
<evidence type="ECO:0000313" key="8">
    <source>
        <dbReference type="Proteomes" id="UP001501295"/>
    </source>
</evidence>
<keyword evidence="4" id="KW-0804">Transcription</keyword>
<dbReference type="Gene3D" id="3.40.190.10">
    <property type="entry name" value="Periplasmic binding protein-like II"/>
    <property type="match status" value="4"/>
</dbReference>
<feature type="domain" description="LysR substrate-binding" evidence="6">
    <location>
        <begin position="15"/>
        <end position="116"/>
    </location>
</feature>
<dbReference type="InterPro" id="IPR005119">
    <property type="entry name" value="LysR_subst-bd"/>
</dbReference>
<protein>
    <recommendedName>
        <fullName evidence="6">LysR substrate-binding domain-containing protein</fullName>
    </recommendedName>
</protein>
<dbReference type="SUPFAM" id="SSF53850">
    <property type="entry name" value="Periplasmic binding protein-like II"/>
    <property type="match status" value="1"/>
</dbReference>